<evidence type="ECO:0000259" key="2">
    <source>
        <dbReference type="Pfam" id="PF17829"/>
    </source>
</evidence>
<dbReference type="InterPro" id="IPR029018">
    <property type="entry name" value="Hex-like_dom2"/>
</dbReference>
<dbReference type="RefSeq" id="WP_187328710.1">
    <property type="nucleotide sequence ID" value="NZ_BMIU01000028.1"/>
</dbReference>
<feature type="domain" description="Gylcosyl hydrolase 115 C-terminal" evidence="2">
    <location>
        <begin position="944"/>
        <end position="1109"/>
    </location>
</feature>
<organism evidence="3 4">
    <name type="scientific">Echinicola rosea</name>
    <dbReference type="NCBI Taxonomy" id="1807691"/>
    <lineage>
        <taxon>Bacteria</taxon>
        <taxon>Pseudomonadati</taxon>
        <taxon>Bacteroidota</taxon>
        <taxon>Cytophagia</taxon>
        <taxon>Cytophagales</taxon>
        <taxon>Cyclobacteriaceae</taxon>
        <taxon>Echinicola</taxon>
    </lineage>
</organism>
<dbReference type="PANTHER" id="PTHR37842">
    <property type="match status" value="1"/>
</dbReference>
<dbReference type="SUPFAM" id="SSF55545">
    <property type="entry name" value="beta-N-acetylhexosaminidase-like domain"/>
    <property type="match status" value="1"/>
</dbReference>
<dbReference type="InterPro" id="IPR031924">
    <property type="entry name" value="GH115"/>
</dbReference>
<keyword evidence="1" id="KW-0378">Hydrolase</keyword>
<dbReference type="Gene3D" id="2.60.120.1620">
    <property type="match status" value="1"/>
</dbReference>
<name>A0ABQ1VBA0_9BACT</name>
<keyword evidence="4" id="KW-1185">Reference proteome</keyword>
<dbReference type="PANTHER" id="PTHR37842:SF2">
    <property type="entry name" value="GYLCOSYL HYDROLASE 115 C-TERMINAL DOMAIN-CONTAINING PROTEIN"/>
    <property type="match status" value="1"/>
</dbReference>
<reference evidence="4" key="1">
    <citation type="journal article" date="2019" name="Int. J. Syst. Evol. Microbiol.">
        <title>The Global Catalogue of Microorganisms (GCM) 10K type strain sequencing project: providing services to taxonomists for standard genome sequencing and annotation.</title>
        <authorList>
            <consortium name="The Broad Institute Genomics Platform"/>
            <consortium name="The Broad Institute Genome Sequencing Center for Infectious Disease"/>
            <person name="Wu L."/>
            <person name="Ma J."/>
        </authorList>
    </citation>
    <scope>NUCLEOTIDE SEQUENCE [LARGE SCALE GENOMIC DNA]</scope>
    <source>
        <strain evidence="4">CGMCC 1.15407</strain>
    </source>
</reference>
<gene>
    <name evidence="3" type="ORF">GCM10011339_40790</name>
</gene>
<dbReference type="Pfam" id="PF17829">
    <property type="entry name" value="GH115_C"/>
    <property type="match status" value="1"/>
</dbReference>
<comment type="caution">
    <text evidence="3">The sequence shown here is derived from an EMBL/GenBank/DDBJ whole genome shotgun (WGS) entry which is preliminary data.</text>
</comment>
<sequence length="1113" mass="125253">MHKIIKLLLTFWITFLSFYDVQAQFAIVAEGRVASIVYDIENSALDSIVAHLLAKDIEAITGKQPKVHTHLEDVEGNVIIIADSKSPLVAEAIDVSTFADQWEMYGRVFGDAPAPGIDQAMYIVGSDPRGAAYGVFDLSKEIGISPWYWWADAPIEHKEALLVNAEDSFSNSPSVKFRGIFINDEGWGLEPWASKTFEPSVGNMGPKTYGKIYELLLRLKGNAIWPGMHPNTRAFFTVPGNAETAELWEMVVGTSHAEPMLRNNVGEWDSKTMGRFNYRSNAASVYRYWEERVKESAGMDAIYSVGMRGVHDSGMEGFGSLEEKVEGLERVISDQRKLLGKYINEEVTKVPQSFAAYKEVLEIYENGLELPDDITIMWPDDNHGYLKRFSTAAEQQRSGGAGFYYHLSYLGAPHPYIWLSPMSPALVWRELTRASLQQMNQIWIANVGGLKRREWGMEFFMDLAWNTDTWNPDNIHRFFEQVASRDIAEKHSKEIADLMWEYHRLATERKPEFMGFNKSQWNGWTPIRDPSWSLWDDGDEVEKRIHRYQELRSKAQKIMAEIPQAAKDTYFQLVYYPIAGAAAMNEKWLYAFKSREYAKQGRAVANAFSDSAFAAHAEISQLTAYYNQEVANGKWEHVVDKSPSYKKGSLVFWEPITERVATEEKRGLGVAIEGQSAPIRPVQGSQPTVTTRGDEITMSVTEAQLSGELVKGTDAEGTYISWPDDGTQRKIEEPYYDVIPYEIGSDTKAEFEFDLGDKPGGVHTLYLSVDHPDTDSDSWWVTLNDKPPYRSEEAVGRNKKLKAHDFVLKPGVNKLTIHPGEDGAKLYGVEFVQTSQDMPPRYSNEHYLPNFDRYRDQQYFIDVYSRGETKEAWAADASEPWIILSKEKGELHGGQDRIWVSLNNDEMPSEGALHGHVSITNGHQDYEVALAVNSPQVGFQPGDFVEANGVISMQASDFSRKEAGAQGAFQPLTGLGRSGSAMLLSPMNGWYVEKLSDVPRNSPVLVYDVVVTRGGQGKVRVEAVPGFPLIPSKQLRCAISIGDDSPQWVDFEMGSKSKGQPWIDNVLESRMMGEVEMKLEPGTYQLKLWGTDPSVSIDRITIDFGDAQSYVLP</sequence>
<dbReference type="Gene3D" id="1.20.58.2150">
    <property type="match status" value="1"/>
</dbReference>
<dbReference type="Proteomes" id="UP000647339">
    <property type="component" value="Unassembled WGS sequence"/>
</dbReference>
<dbReference type="EMBL" id="BMIU01000028">
    <property type="protein sequence ID" value="GGF48065.1"/>
    <property type="molecule type" value="Genomic_DNA"/>
</dbReference>
<dbReference type="Gene3D" id="3.30.379.10">
    <property type="entry name" value="Chitobiase/beta-hexosaminidase domain 2-like"/>
    <property type="match status" value="1"/>
</dbReference>
<evidence type="ECO:0000313" key="4">
    <source>
        <dbReference type="Proteomes" id="UP000647339"/>
    </source>
</evidence>
<dbReference type="Gene3D" id="3.20.20.520">
    <property type="entry name" value="Glycosyl hydrolase family 115"/>
    <property type="match status" value="1"/>
</dbReference>
<proteinExistence type="predicted"/>
<accession>A0ABQ1VBA0</accession>
<dbReference type="InterPro" id="IPR041437">
    <property type="entry name" value="GH115_C"/>
</dbReference>
<dbReference type="Pfam" id="PF15979">
    <property type="entry name" value="Glyco_hydro_115"/>
    <property type="match status" value="1"/>
</dbReference>
<evidence type="ECO:0000313" key="3">
    <source>
        <dbReference type="EMBL" id="GGF48065.1"/>
    </source>
</evidence>
<evidence type="ECO:0000256" key="1">
    <source>
        <dbReference type="ARBA" id="ARBA00022801"/>
    </source>
</evidence>
<dbReference type="InterPro" id="IPR042301">
    <property type="entry name" value="GH115_sf"/>
</dbReference>
<protein>
    <recommendedName>
        <fullName evidence="2">Gylcosyl hydrolase 115 C-terminal domain-containing protein</fullName>
    </recommendedName>
</protein>